<feature type="region of interest" description="Disordered" evidence="1">
    <location>
        <begin position="235"/>
        <end position="263"/>
    </location>
</feature>
<evidence type="ECO:0000313" key="2">
    <source>
        <dbReference type="EMBL" id="KAK7536144.1"/>
    </source>
</evidence>
<evidence type="ECO:0000313" key="3">
    <source>
        <dbReference type="Proteomes" id="UP001360953"/>
    </source>
</evidence>
<keyword evidence="3" id="KW-1185">Reference proteome</keyword>
<sequence length="415" mass="46535">MPGQAPWPQIGDWRDWVTVPHTTSLLLGDISRRLKRAWSKVDGWAEANKQPGVGVSYSNQVPRAGRWCKNQERRPVAAMTTETAALAGRKRRESRSRMHCRSQWMWIEEQSCVNGHGRSRWCRWCRWWPRRTIRSPTVGRSGGPSSRPSAAAGNECNGSGQGRICGHSHHHHHAVQSGCTDGVSKVRCVRLLGARVGRPGQQGLSAPPIPINATPRHGRQAIARLLFSWLSSRGGRRGRRRRVGGDISAGGQRWSAGTAEAGAQNPERVWSTWSLLAEPPIDERRAPDARTQQVNRCNATSRGKDPPCSCLLYLSASTDRPLEIERACRRRQLRPCHAMPPRPSVRPSVCLFDSGDRLACCGEWPRRFLSGPAERWVQRRRDGLAVVRTKRDGRASSRTSWHRSPGQLTWWSGQK</sequence>
<reference evidence="2 3" key="1">
    <citation type="submission" date="2024-04" db="EMBL/GenBank/DDBJ databases">
        <title>Phyllosticta paracitricarpa is synonymous to the EU quarantine fungus P. citricarpa based on phylogenomic analyses.</title>
        <authorList>
            <consortium name="Lawrence Berkeley National Laboratory"/>
            <person name="Van ingen-buijs V.A."/>
            <person name="Van westerhoven A.C."/>
            <person name="Haridas S."/>
            <person name="Skiadas P."/>
            <person name="Martin F."/>
            <person name="Groenewald J.Z."/>
            <person name="Crous P.W."/>
            <person name="Seidl M.F."/>
        </authorList>
    </citation>
    <scope>NUCLEOTIDE SEQUENCE [LARGE SCALE GENOMIC DNA]</scope>
    <source>
        <strain evidence="2 3">CPC 17464</strain>
    </source>
</reference>
<accession>A0ABR1LLR4</accession>
<dbReference type="Proteomes" id="UP001360953">
    <property type="component" value="Unassembled WGS sequence"/>
</dbReference>
<organism evidence="2 3">
    <name type="scientific">Phyllosticta citribraziliensis</name>
    <dbReference type="NCBI Taxonomy" id="989973"/>
    <lineage>
        <taxon>Eukaryota</taxon>
        <taxon>Fungi</taxon>
        <taxon>Dikarya</taxon>
        <taxon>Ascomycota</taxon>
        <taxon>Pezizomycotina</taxon>
        <taxon>Dothideomycetes</taxon>
        <taxon>Dothideomycetes incertae sedis</taxon>
        <taxon>Botryosphaeriales</taxon>
        <taxon>Phyllostictaceae</taxon>
        <taxon>Phyllosticta</taxon>
    </lineage>
</organism>
<protein>
    <submittedName>
        <fullName evidence="2">Uncharacterized protein</fullName>
    </submittedName>
</protein>
<name>A0ABR1LLR4_9PEZI</name>
<proteinExistence type="predicted"/>
<gene>
    <name evidence="2" type="ORF">J3D65DRAFT_405650</name>
</gene>
<comment type="caution">
    <text evidence="2">The sequence shown here is derived from an EMBL/GenBank/DDBJ whole genome shotgun (WGS) entry which is preliminary data.</text>
</comment>
<feature type="compositionally biased region" description="Low complexity" evidence="1">
    <location>
        <begin position="135"/>
        <end position="153"/>
    </location>
</feature>
<dbReference type="EMBL" id="JBBPEH010000007">
    <property type="protein sequence ID" value="KAK7536144.1"/>
    <property type="molecule type" value="Genomic_DNA"/>
</dbReference>
<dbReference type="GeneID" id="92028861"/>
<dbReference type="RefSeq" id="XP_066654560.1">
    <property type="nucleotide sequence ID" value="XM_066795955.1"/>
</dbReference>
<evidence type="ECO:0000256" key="1">
    <source>
        <dbReference type="SAM" id="MobiDB-lite"/>
    </source>
</evidence>
<feature type="region of interest" description="Disordered" evidence="1">
    <location>
        <begin position="135"/>
        <end position="157"/>
    </location>
</feature>